<evidence type="ECO:0000313" key="1">
    <source>
        <dbReference type="EMBL" id="KAF5886550.1"/>
    </source>
</evidence>
<comment type="caution">
    <text evidence="1">The sequence shown here is derived from an EMBL/GenBank/DDBJ whole genome shotgun (WGS) entry which is preliminary data.</text>
</comment>
<sequence>MPPGSVVFPHSHHPCCLIRLEGRKEWARCFSTGGVSRDLSRGRARCQQLQPAQLLHTRVEISKSVNRDVQKGGSCPLLAWLLKHCSTEDRGDVLPVSSRS</sequence>
<organism evidence="1 2">
    <name type="scientific">Clarias magur</name>
    <name type="common">Asian catfish</name>
    <name type="synonym">Macropteronotus magur</name>
    <dbReference type="NCBI Taxonomy" id="1594786"/>
    <lineage>
        <taxon>Eukaryota</taxon>
        <taxon>Metazoa</taxon>
        <taxon>Chordata</taxon>
        <taxon>Craniata</taxon>
        <taxon>Vertebrata</taxon>
        <taxon>Euteleostomi</taxon>
        <taxon>Actinopterygii</taxon>
        <taxon>Neopterygii</taxon>
        <taxon>Teleostei</taxon>
        <taxon>Ostariophysi</taxon>
        <taxon>Siluriformes</taxon>
        <taxon>Clariidae</taxon>
        <taxon>Clarias</taxon>
    </lineage>
</organism>
<reference evidence="1" key="1">
    <citation type="submission" date="2020-07" db="EMBL/GenBank/DDBJ databases">
        <title>Clarias magur genome sequencing, assembly and annotation.</title>
        <authorList>
            <person name="Kushwaha B."/>
            <person name="Kumar R."/>
            <person name="Das P."/>
            <person name="Joshi C.G."/>
            <person name="Kumar D."/>
            <person name="Nagpure N.S."/>
            <person name="Pandey M."/>
            <person name="Agarwal S."/>
            <person name="Srivastava S."/>
            <person name="Singh M."/>
            <person name="Sahoo L."/>
            <person name="Jayasankar P."/>
            <person name="Meher P.K."/>
            <person name="Koringa P.G."/>
            <person name="Iquebal M.A."/>
            <person name="Das S.P."/>
            <person name="Bit A."/>
            <person name="Patnaik S."/>
            <person name="Patel N."/>
            <person name="Shah T.M."/>
            <person name="Hinsu A."/>
            <person name="Jena J.K."/>
        </authorList>
    </citation>
    <scope>NUCLEOTIDE SEQUENCE</scope>
    <source>
        <strain evidence="1">CIFAMagur01</strain>
        <tissue evidence="1">Testis</tissue>
    </source>
</reference>
<name>A0A8J4U150_CLAMG</name>
<keyword evidence="2" id="KW-1185">Reference proteome</keyword>
<dbReference type="EMBL" id="QNUK01001171">
    <property type="protein sequence ID" value="KAF5886550.1"/>
    <property type="molecule type" value="Genomic_DNA"/>
</dbReference>
<proteinExistence type="predicted"/>
<dbReference type="AlphaFoldDB" id="A0A8J4U150"/>
<dbReference type="Proteomes" id="UP000727407">
    <property type="component" value="Unassembled WGS sequence"/>
</dbReference>
<accession>A0A8J4U150</accession>
<gene>
    <name evidence="1" type="ORF">DAT39_022494</name>
</gene>
<evidence type="ECO:0000313" key="2">
    <source>
        <dbReference type="Proteomes" id="UP000727407"/>
    </source>
</evidence>
<protein>
    <submittedName>
        <fullName evidence="1">Uncharacterized protein</fullName>
    </submittedName>
</protein>